<feature type="domain" description="Ig-like" evidence="3">
    <location>
        <begin position="145"/>
        <end position="257"/>
    </location>
</feature>
<feature type="transmembrane region" description="Helical" evidence="2">
    <location>
        <begin position="378"/>
        <end position="401"/>
    </location>
</feature>
<dbReference type="PANTHER" id="PTHR23279">
    <property type="entry name" value="DEFECTIVE PROBOSCIS EXTENSION RESPONSE DPR -RELATED"/>
    <property type="match status" value="1"/>
</dbReference>
<dbReference type="InterPro" id="IPR013106">
    <property type="entry name" value="Ig_V-set"/>
</dbReference>
<evidence type="ECO:0000313" key="5">
    <source>
        <dbReference type="Proteomes" id="UP000311919"/>
    </source>
</evidence>
<dbReference type="Proteomes" id="UP000311919">
    <property type="component" value="Unassembled WGS sequence"/>
</dbReference>
<evidence type="ECO:0000256" key="1">
    <source>
        <dbReference type="SAM" id="MobiDB-lite"/>
    </source>
</evidence>
<dbReference type="SUPFAM" id="SSF48726">
    <property type="entry name" value="Immunoglobulin"/>
    <property type="match status" value="2"/>
</dbReference>
<keyword evidence="2" id="KW-1133">Transmembrane helix</keyword>
<keyword evidence="2" id="KW-0812">Transmembrane</keyword>
<dbReference type="Gene3D" id="2.60.40.10">
    <property type="entry name" value="Immunoglobulins"/>
    <property type="match status" value="1"/>
</dbReference>
<comment type="caution">
    <text evidence="4">The sequence shown here is derived from an EMBL/GenBank/DDBJ whole genome shotgun (WGS) entry which is preliminary data.</text>
</comment>
<dbReference type="GO" id="GO:0050808">
    <property type="term" value="P:synapse organization"/>
    <property type="evidence" value="ECO:0007669"/>
    <property type="project" value="TreeGrafter"/>
</dbReference>
<reference evidence="4 5" key="1">
    <citation type="submission" date="2019-03" db="EMBL/GenBank/DDBJ databases">
        <title>An improved genome assembly of the fluke Schistosoma japonicum.</title>
        <authorList>
            <person name="Hu W."/>
            <person name="Luo F."/>
            <person name="Yin M."/>
            <person name="Mo X."/>
            <person name="Sun C."/>
            <person name="Wu Q."/>
            <person name="Zhu B."/>
            <person name="Xiang M."/>
            <person name="Wang J."/>
            <person name="Wang Y."/>
            <person name="Zhang T."/>
            <person name="Xu B."/>
            <person name="Zheng H."/>
            <person name="Feng Z."/>
        </authorList>
    </citation>
    <scope>NUCLEOTIDE SEQUENCE [LARGE SCALE GENOMIC DNA]</scope>
    <source>
        <strain evidence="4">HuSjv2</strain>
        <tissue evidence="4">Worms</tissue>
    </source>
</reference>
<dbReference type="InterPro" id="IPR013783">
    <property type="entry name" value="Ig-like_fold"/>
</dbReference>
<organism evidence="4 5">
    <name type="scientific">Schistosoma japonicum</name>
    <name type="common">Blood fluke</name>
    <dbReference type="NCBI Taxonomy" id="6182"/>
    <lineage>
        <taxon>Eukaryota</taxon>
        <taxon>Metazoa</taxon>
        <taxon>Spiralia</taxon>
        <taxon>Lophotrochozoa</taxon>
        <taxon>Platyhelminthes</taxon>
        <taxon>Trematoda</taxon>
        <taxon>Digenea</taxon>
        <taxon>Strigeidida</taxon>
        <taxon>Schistosomatoidea</taxon>
        <taxon>Schistosomatidae</taxon>
        <taxon>Schistosoma</taxon>
    </lineage>
</organism>
<dbReference type="PANTHER" id="PTHR23279:SF36">
    <property type="entry name" value="DEFECTIVE PROBOSCIS EXTENSION RESPONSE 9, ISOFORM A"/>
    <property type="match status" value="1"/>
</dbReference>
<sequence>MQYNTGDTIHLKCRIAKGSYLVLWNKLGLDYPLTIGKNRFIPDERFQIQHKPPNRWNLIISNAQLNDTGVYSCTPGVGISTSQTDISKKSDFKEYQEYHSKSRENSQQTHMKATDDTTRRKNNGREYYVSVVEPLPSERYQVDAPANKIRIRNKTITLTGPNLVFYGTPLELICRASFPSYEAKLDPTISLEWYHRGIRRLSNPLKSGGVYITMHWLDSHLLESRLFIAWASEADAGQWICLERSNPVKNVNYTKLSSSYQNRHMNEYNTQSSSSSPTSYHYNTSVTYNPSKVDFVYDKIFIEIIVPTISSSSSSSTNSLLLSSSSSSSTPSMFNRKHSKSNAYSVIQHLNSKHKKLSFIERLFRSTNSCRKLHINQYTIIFFNLLYYLLLYMIIYTSTLVTRSVVM</sequence>
<dbReference type="InterPro" id="IPR036179">
    <property type="entry name" value="Ig-like_dom_sf"/>
</dbReference>
<name>A0A4Z2DEW7_SCHJA</name>
<dbReference type="EMBL" id="SKCS01000166">
    <property type="protein sequence ID" value="TNN14760.1"/>
    <property type="molecule type" value="Genomic_DNA"/>
</dbReference>
<proteinExistence type="predicted"/>
<dbReference type="GO" id="GO:0032589">
    <property type="term" value="C:neuron projection membrane"/>
    <property type="evidence" value="ECO:0007669"/>
    <property type="project" value="TreeGrafter"/>
</dbReference>
<dbReference type="Pfam" id="PF07686">
    <property type="entry name" value="V-set"/>
    <property type="match status" value="1"/>
</dbReference>
<keyword evidence="2" id="KW-0472">Membrane</keyword>
<keyword evidence="5" id="KW-1185">Reference proteome</keyword>
<dbReference type="OrthoDB" id="190835at2759"/>
<evidence type="ECO:0000259" key="3">
    <source>
        <dbReference type="PROSITE" id="PS50835"/>
    </source>
</evidence>
<dbReference type="InterPro" id="IPR007110">
    <property type="entry name" value="Ig-like_dom"/>
</dbReference>
<feature type="region of interest" description="Disordered" evidence="1">
    <location>
        <begin position="98"/>
        <end position="119"/>
    </location>
</feature>
<dbReference type="InterPro" id="IPR037448">
    <property type="entry name" value="Zig-8"/>
</dbReference>
<feature type="domain" description="Ig-like" evidence="3">
    <location>
        <begin position="1"/>
        <end position="87"/>
    </location>
</feature>
<protein>
    <submittedName>
        <fullName evidence="4">Immunoglobulin V-set domain-containing-like protein isoform 2</fullName>
    </submittedName>
</protein>
<evidence type="ECO:0000313" key="4">
    <source>
        <dbReference type="EMBL" id="TNN14760.1"/>
    </source>
</evidence>
<dbReference type="AlphaFoldDB" id="A0A4Z2DEW7"/>
<dbReference type="PROSITE" id="PS50835">
    <property type="entry name" value="IG_LIKE"/>
    <property type="match status" value="2"/>
</dbReference>
<gene>
    <name evidence="4" type="ORF">EWB00_001923</name>
</gene>
<accession>A0A4Z2DEW7</accession>
<evidence type="ECO:0000256" key="2">
    <source>
        <dbReference type="SAM" id="Phobius"/>
    </source>
</evidence>